<keyword evidence="7" id="KW-0256">Endoplasmic reticulum</keyword>
<evidence type="ECO:0000256" key="5">
    <source>
        <dbReference type="ARBA" id="ARBA00022617"/>
    </source>
</evidence>
<evidence type="ECO:0000256" key="11">
    <source>
        <dbReference type="ARBA" id="ARBA00023033"/>
    </source>
</evidence>
<proteinExistence type="inferred from homology"/>
<dbReference type="GO" id="GO:0004497">
    <property type="term" value="F:monooxygenase activity"/>
    <property type="evidence" value="ECO:0007669"/>
    <property type="project" value="UniProtKB-KW"/>
</dbReference>
<dbReference type="SUPFAM" id="SSF48264">
    <property type="entry name" value="Cytochrome P450"/>
    <property type="match status" value="1"/>
</dbReference>
<keyword evidence="8" id="KW-0492">Microsome</keyword>
<evidence type="ECO:0000313" key="15">
    <source>
        <dbReference type="Proteomes" id="UP001233999"/>
    </source>
</evidence>
<dbReference type="PROSITE" id="PS00086">
    <property type="entry name" value="CYTOCHROME_P450"/>
    <property type="match status" value="1"/>
</dbReference>
<comment type="cofactor">
    <cofactor evidence="1">
        <name>heme</name>
        <dbReference type="ChEBI" id="CHEBI:30413"/>
    </cofactor>
</comment>
<dbReference type="GO" id="GO:0016705">
    <property type="term" value="F:oxidoreductase activity, acting on paired donors, with incorporation or reduction of molecular oxygen"/>
    <property type="evidence" value="ECO:0007669"/>
    <property type="project" value="InterPro"/>
</dbReference>
<protein>
    <recommendedName>
        <fullName evidence="16">Cytochrome P450</fullName>
    </recommendedName>
</protein>
<evidence type="ECO:0000256" key="1">
    <source>
        <dbReference type="ARBA" id="ARBA00001971"/>
    </source>
</evidence>
<dbReference type="InterPro" id="IPR001128">
    <property type="entry name" value="Cyt_P450"/>
</dbReference>
<accession>A0AAD7ZJ97</accession>
<evidence type="ECO:0000256" key="10">
    <source>
        <dbReference type="ARBA" id="ARBA00023004"/>
    </source>
</evidence>
<keyword evidence="9 13" id="KW-0560">Oxidoreductase</keyword>
<evidence type="ECO:0000313" key="14">
    <source>
        <dbReference type="EMBL" id="KAJ9580928.1"/>
    </source>
</evidence>
<organism evidence="14 15">
    <name type="scientific">Diploptera punctata</name>
    <name type="common">Pacific beetle cockroach</name>
    <dbReference type="NCBI Taxonomy" id="6984"/>
    <lineage>
        <taxon>Eukaryota</taxon>
        <taxon>Metazoa</taxon>
        <taxon>Ecdysozoa</taxon>
        <taxon>Arthropoda</taxon>
        <taxon>Hexapoda</taxon>
        <taxon>Insecta</taxon>
        <taxon>Pterygota</taxon>
        <taxon>Neoptera</taxon>
        <taxon>Polyneoptera</taxon>
        <taxon>Dictyoptera</taxon>
        <taxon>Blattodea</taxon>
        <taxon>Blaberoidea</taxon>
        <taxon>Blaberidae</taxon>
        <taxon>Diplopterinae</taxon>
        <taxon>Diploptera</taxon>
    </lineage>
</organism>
<dbReference type="PRINTS" id="PR00385">
    <property type="entry name" value="P450"/>
</dbReference>
<keyword evidence="5 13" id="KW-0349">Heme</keyword>
<keyword evidence="6 13" id="KW-0479">Metal-binding</keyword>
<dbReference type="Pfam" id="PF00067">
    <property type="entry name" value="p450"/>
    <property type="match status" value="1"/>
</dbReference>
<evidence type="ECO:0000256" key="12">
    <source>
        <dbReference type="ARBA" id="ARBA00023136"/>
    </source>
</evidence>
<evidence type="ECO:0000256" key="13">
    <source>
        <dbReference type="RuleBase" id="RU000461"/>
    </source>
</evidence>
<dbReference type="InterPro" id="IPR050476">
    <property type="entry name" value="Insect_CytP450_Detox"/>
</dbReference>
<evidence type="ECO:0000256" key="9">
    <source>
        <dbReference type="ARBA" id="ARBA00023002"/>
    </source>
</evidence>
<dbReference type="GO" id="GO:0020037">
    <property type="term" value="F:heme binding"/>
    <property type="evidence" value="ECO:0007669"/>
    <property type="project" value="InterPro"/>
</dbReference>
<evidence type="ECO:0000256" key="6">
    <source>
        <dbReference type="ARBA" id="ARBA00022723"/>
    </source>
</evidence>
<keyword evidence="12" id="KW-0472">Membrane</keyword>
<dbReference type="GO" id="GO:0005789">
    <property type="term" value="C:endoplasmic reticulum membrane"/>
    <property type="evidence" value="ECO:0007669"/>
    <property type="project" value="UniProtKB-SubCell"/>
</dbReference>
<comment type="caution">
    <text evidence="14">The sequence shown here is derived from an EMBL/GenBank/DDBJ whole genome shotgun (WGS) entry which is preliminary data.</text>
</comment>
<comment type="subcellular location">
    <subcellularLocation>
        <location evidence="3">Endoplasmic reticulum membrane</location>
        <topology evidence="3">Peripheral membrane protein</topology>
    </subcellularLocation>
    <subcellularLocation>
        <location evidence="2">Microsome membrane</location>
        <topology evidence="2">Peripheral membrane protein</topology>
    </subcellularLocation>
</comment>
<name>A0AAD7ZJ97_DIPPU</name>
<evidence type="ECO:0000256" key="4">
    <source>
        <dbReference type="ARBA" id="ARBA00010617"/>
    </source>
</evidence>
<dbReference type="Proteomes" id="UP001233999">
    <property type="component" value="Unassembled WGS sequence"/>
</dbReference>
<dbReference type="PANTHER" id="PTHR24292">
    <property type="entry name" value="CYTOCHROME P450"/>
    <property type="match status" value="1"/>
</dbReference>
<evidence type="ECO:0000256" key="3">
    <source>
        <dbReference type="ARBA" id="ARBA00004406"/>
    </source>
</evidence>
<reference evidence="14" key="1">
    <citation type="journal article" date="2023" name="IScience">
        <title>Live-bearing cockroach genome reveals convergent evolutionary mechanisms linked to viviparity in insects and beyond.</title>
        <authorList>
            <person name="Fouks B."/>
            <person name="Harrison M.C."/>
            <person name="Mikhailova A.A."/>
            <person name="Marchal E."/>
            <person name="English S."/>
            <person name="Carruthers M."/>
            <person name="Jennings E.C."/>
            <person name="Chiamaka E.L."/>
            <person name="Frigard R.A."/>
            <person name="Pippel M."/>
            <person name="Attardo G.M."/>
            <person name="Benoit J.B."/>
            <person name="Bornberg-Bauer E."/>
            <person name="Tobe S.S."/>
        </authorList>
    </citation>
    <scope>NUCLEOTIDE SEQUENCE</scope>
    <source>
        <strain evidence="14">Stay&amp;Tobe</strain>
    </source>
</reference>
<gene>
    <name evidence="14" type="ORF">L9F63_023900</name>
</gene>
<dbReference type="InterPro" id="IPR017972">
    <property type="entry name" value="Cyt_P450_CS"/>
</dbReference>
<reference evidence="14" key="2">
    <citation type="submission" date="2023-05" db="EMBL/GenBank/DDBJ databases">
        <authorList>
            <person name="Fouks B."/>
        </authorList>
    </citation>
    <scope>NUCLEOTIDE SEQUENCE</scope>
    <source>
        <strain evidence="14">Stay&amp;Tobe</strain>
        <tissue evidence="14">Testes</tissue>
    </source>
</reference>
<dbReference type="PANTHER" id="PTHR24292:SF100">
    <property type="entry name" value="CYTOCHROME P450 6A16, ISOFORM B-RELATED"/>
    <property type="match status" value="1"/>
</dbReference>
<comment type="similarity">
    <text evidence="4 13">Belongs to the cytochrome P450 family.</text>
</comment>
<keyword evidence="10 13" id="KW-0408">Iron</keyword>
<dbReference type="EMBL" id="JASPKZ010008091">
    <property type="protein sequence ID" value="KAJ9580928.1"/>
    <property type="molecule type" value="Genomic_DNA"/>
</dbReference>
<dbReference type="InterPro" id="IPR036396">
    <property type="entry name" value="Cyt_P450_sf"/>
</dbReference>
<feature type="non-terminal residue" evidence="14">
    <location>
        <position position="111"/>
    </location>
</feature>
<keyword evidence="11 13" id="KW-0503">Monooxygenase</keyword>
<evidence type="ECO:0000256" key="7">
    <source>
        <dbReference type="ARBA" id="ARBA00022824"/>
    </source>
</evidence>
<dbReference type="Gene3D" id="1.10.630.10">
    <property type="entry name" value="Cytochrome P450"/>
    <property type="match status" value="1"/>
</dbReference>
<evidence type="ECO:0000256" key="8">
    <source>
        <dbReference type="ARBA" id="ARBA00022848"/>
    </source>
</evidence>
<dbReference type="GO" id="GO:0005506">
    <property type="term" value="F:iron ion binding"/>
    <property type="evidence" value="ECO:0007669"/>
    <property type="project" value="InterPro"/>
</dbReference>
<sequence>MVLNESLRMHPAVPYMNSFAQNHLRKFIPERFTEENKATRPKYTHFPFGEGPRICLGMRFAQMQIKALVSTILSEYNIEKTEKTPEYLTPTPTAFYLYHLKISGSNLFMLE</sequence>
<evidence type="ECO:0008006" key="16">
    <source>
        <dbReference type="Google" id="ProtNLM"/>
    </source>
</evidence>
<dbReference type="AlphaFoldDB" id="A0AAD7ZJ97"/>
<evidence type="ECO:0000256" key="2">
    <source>
        <dbReference type="ARBA" id="ARBA00004174"/>
    </source>
</evidence>
<keyword evidence="15" id="KW-1185">Reference proteome</keyword>